<dbReference type="AlphaFoldDB" id="A0AAE3DBQ9"/>
<dbReference type="Proteomes" id="UP001198220">
    <property type="component" value="Unassembled WGS sequence"/>
</dbReference>
<proteinExistence type="inferred from homology"/>
<organism evidence="10 11">
    <name type="scientific">Hominiventricola filiformis</name>
    <dbReference type="NCBI Taxonomy" id="2885352"/>
    <lineage>
        <taxon>Bacteria</taxon>
        <taxon>Bacillati</taxon>
        <taxon>Bacillota</taxon>
        <taxon>Clostridia</taxon>
        <taxon>Lachnospirales</taxon>
        <taxon>Lachnospiraceae</taxon>
        <taxon>Hominiventricola</taxon>
    </lineage>
</organism>
<dbReference type="GO" id="GO:0016297">
    <property type="term" value="F:fatty acyl-[ACP] hydrolase activity"/>
    <property type="evidence" value="ECO:0007669"/>
    <property type="project" value="InterPro"/>
</dbReference>
<dbReference type="EMBL" id="JAJEPS010000009">
    <property type="protein sequence ID" value="MCC2126530.1"/>
    <property type="molecule type" value="Genomic_DNA"/>
</dbReference>
<dbReference type="SUPFAM" id="SSF54637">
    <property type="entry name" value="Thioesterase/thiol ester dehydrase-isomerase"/>
    <property type="match status" value="2"/>
</dbReference>
<evidence type="ECO:0000256" key="1">
    <source>
        <dbReference type="ARBA" id="ARBA00006500"/>
    </source>
</evidence>
<comment type="similarity">
    <text evidence="1">Belongs to the acyl-ACP thioesterase family.</text>
</comment>
<dbReference type="GO" id="GO:0000036">
    <property type="term" value="F:acyl carrier activity"/>
    <property type="evidence" value="ECO:0007669"/>
    <property type="project" value="TreeGrafter"/>
</dbReference>
<evidence type="ECO:0000256" key="2">
    <source>
        <dbReference type="ARBA" id="ARBA00022516"/>
    </source>
</evidence>
<dbReference type="PANTHER" id="PTHR31727">
    <property type="entry name" value="OLEOYL-ACYL CARRIER PROTEIN THIOESTERASE 1, CHLOROPLASTIC"/>
    <property type="match status" value="1"/>
</dbReference>
<comment type="caution">
    <text evidence="10">The sequence shown here is derived from an EMBL/GenBank/DDBJ whole genome shotgun (WGS) entry which is preliminary data.</text>
</comment>
<dbReference type="InterPro" id="IPR029069">
    <property type="entry name" value="HotDog_dom_sf"/>
</dbReference>
<keyword evidence="11" id="KW-1185">Reference proteome</keyword>
<evidence type="ECO:0000313" key="11">
    <source>
        <dbReference type="Proteomes" id="UP001198220"/>
    </source>
</evidence>
<keyword evidence="4" id="KW-0276">Fatty acid metabolism</keyword>
<keyword evidence="2" id="KW-0444">Lipid biosynthesis</keyword>
<name>A0AAE3DBQ9_9FIRM</name>
<evidence type="ECO:0000259" key="9">
    <source>
        <dbReference type="Pfam" id="PF20791"/>
    </source>
</evidence>
<evidence type="ECO:0000256" key="4">
    <source>
        <dbReference type="ARBA" id="ARBA00022832"/>
    </source>
</evidence>
<dbReference type="InterPro" id="IPR045023">
    <property type="entry name" value="FATA/B"/>
</dbReference>
<feature type="domain" description="Acyl-ACP thioesterase N-terminal hotdog" evidence="8">
    <location>
        <begin position="7"/>
        <end position="126"/>
    </location>
</feature>
<accession>A0AAE3DBQ9</accession>
<evidence type="ECO:0000256" key="7">
    <source>
        <dbReference type="ARBA" id="ARBA00023160"/>
    </source>
</evidence>
<keyword evidence="5" id="KW-0809">Transit peptide</keyword>
<dbReference type="Pfam" id="PF01643">
    <property type="entry name" value="Acyl-ACP_TE"/>
    <property type="match status" value="1"/>
</dbReference>
<evidence type="ECO:0000256" key="5">
    <source>
        <dbReference type="ARBA" id="ARBA00022946"/>
    </source>
</evidence>
<dbReference type="PANTHER" id="PTHR31727:SF6">
    <property type="entry name" value="OLEOYL-ACYL CARRIER PROTEIN THIOESTERASE 1, CHLOROPLASTIC"/>
    <property type="match status" value="1"/>
</dbReference>
<dbReference type="Gene3D" id="3.10.129.10">
    <property type="entry name" value="Hotdog Thioesterase"/>
    <property type="match status" value="1"/>
</dbReference>
<evidence type="ECO:0000256" key="6">
    <source>
        <dbReference type="ARBA" id="ARBA00023098"/>
    </source>
</evidence>
<dbReference type="CDD" id="cd00586">
    <property type="entry name" value="4HBT"/>
    <property type="match status" value="1"/>
</dbReference>
<reference evidence="10 11" key="1">
    <citation type="submission" date="2021-10" db="EMBL/GenBank/DDBJ databases">
        <title>Anaerobic single-cell dispensing facilitates the cultivation of human gut bacteria.</title>
        <authorList>
            <person name="Afrizal A."/>
        </authorList>
    </citation>
    <scope>NUCLEOTIDE SEQUENCE [LARGE SCALE GENOMIC DNA]</scope>
    <source>
        <strain evidence="10 11">CLA-AA-H276</strain>
    </source>
</reference>
<sequence>MYGYDSRVRLSEVDQDRRMTLNAILNSFQDCSSFHSEDLGVGAAFVEQKKRMWVLSSWKIVIQRYPELAESIRVETSPYEFSKLTGRRNFRMLDGRGEMLACADSLWVYMDAVRKRPCRLEEDVAGAYTMEPRLTCMEYEDGHIQIPEDMTAEEPFPVHRWHLDVNHHVNNGQYVQMAAEYLPDGFVIRQMKAEYKKSALLGDVIYPEVKIDKNGGTVVLGDQDGKPYAVIEFR</sequence>
<dbReference type="RefSeq" id="WP_308459515.1">
    <property type="nucleotide sequence ID" value="NZ_JAJEPS010000009.1"/>
</dbReference>
<evidence type="ECO:0000256" key="3">
    <source>
        <dbReference type="ARBA" id="ARBA00022801"/>
    </source>
</evidence>
<feature type="domain" description="Acyl-ACP thioesterase-like C-terminal" evidence="9">
    <location>
        <begin position="151"/>
        <end position="206"/>
    </location>
</feature>
<dbReference type="InterPro" id="IPR049427">
    <property type="entry name" value="Acyl-ACP_TE_C"/>
</dbReference>
<evidence type="ECO:0000313" key="10">
    <source>
        <dbReference type="EMBL" id="MCC2126530.1"/>
    </source>
</evidence>
<keyword evidence="6" id="KW-0443">Lipid metabolism</keyword>
<keyword evidence="3" id="KW-0378">Hydrolase</keyword>
<dbReference type="Pfam" id="PF20791">
    <property type="entry name" value="Acyl-ACP_TE_C"/>
    <property type="match status" value="1"/>
</dbReference>
<gene>
    <name evidence="10" type="ORF">LKD36_10080</name>
</gene>
<evidence type="ECO:0000259" key="8">
    <source>
        <dbReference type="Pfam" id="PF01643"/>
    </source>
</evidence>
<dbReference type="InterPro" id="IPR002864">
    <property type="entry name" value="Acyl-ACP_thioesterase_NHD"/>
</dbReference>
<protein>
    <submittedName>
        <fullName evidence="10">Acyl-[acyl-carrier-protein] thioesterase</fullName>
    </submittedName>
</protein>
<keyword evidence="7" id="KW-0275">Fatty acid biosynthesis</keyword>